<proteinExistence type="predicted"/>
<evidence type="ECO:0000313" key="2">
    <source>
        <dbReference type="Proteomes" id="UP001235849"/>
    </source>
</evidence>
<comment type="caution">
    <text evidence="1">The sequence shown here is derived from an EMBL/GenBank/DDBJ whole genome shotgun (WGS) entry which is preliminary data.</text>
</comment>
<keyword evidence="2" id="KW-1185">Reference proteome</keyword>
<dbReference type="Proteomes" id="UP001235849">
    <property type="component" value="Unassembled WGS sequence"/>
</dbReference>
<reference evidence="1 2" key="1">
    <citation type="submission" date="2023-01" db="EMBL/GenBank/DDBJ databases">
        <title>Novel diversity within Roseofilum (Cyanobacteria; Desertifilaceae) from marine benthic mats with descriptions of four novel species.</title>
        <authorList>
            <person name="Wang Y."/>
            <person name="Berthold D.E."/>
            <person name="Hu J."/>
            <person name="Lefler F.W."/>
            <person name="Laughinghouse H.D. IV."/>
        </authorList>
    </citation>
    <scope>NUCLEOTIDE SEQUENCE [LARGE SCALE GENOMIC DNA]</scope>
    <source>
        <strain evidence="1 2">BLCC-M114</strain>
    </source>
</reference>
<organism evidence="1 2">
    <name type="scientific">Roseofilum capinflatum BLCC-M114</name>
    <dbReference type="NCBI Taxonomy" id="3022440"/>
    <lineage>
        <taxon>Bacteria</taxon>
        <taxon>Bacillati</taxon>
        <taxon>Cyanobacteriota</taxon>
        <taxon>Cyanophyceae</taxon>
        <taxon>Desertifilales</taxon>
        <taxon>Desertifilaceae</taxon>
        <taxon>Roseofilum</taxon>
        <taxon>Roseofilum capinflatum</taxon>
    </lineage>
</organism>
<accession>A0ABT7B6Y9</accession>
<dbReference type="EMBL" id="JAQOSO010000055">
    <property type="protein sequence ID" value="MDJ1174394.1"/>
    <property type="molecule type" value="Genomic_DNA"/>
</dbReference>
<evidence type="ECO:0000313" key="1">
    <source>
        <dbReference type="EMBL" id="MDJ1174394.1"/>
    </source>
</evidence>
<name>A0ABT7B6Y9_9CYAN</name>
<gene>
    <name evidence="1" type="ORF">PMG25_09860</name>
</gene>
<protein>
    <submittedName>
        <fullName evidence="1">Uncharacterized protein</fullName>
    </submittedName>
</protein>
<sequence length="395" mass="45697">MLDWDFGIQNPALSALRIGKLFRVAMQSWSIGIGSLSQLVITFTKDGDFPRIGTAMVDAKWTDDITLTSMVIAYYFGDKMGDNVVCLPPGVSQYFASRNSSYDSELRTLLDEGWNINCMPYEPKPSWVWKKSFQTITKKLSKLINQRSIPVSGSYLSFEAAWHGALYVTGIRYPDFEPIRIDEIESRLDKLEISKASPMIKFCISQLEDQLNKSRSQDETYLTLPSTFRYFCETDIVSPEIVLEYVEDVYQKAIDSYQQLLDTWFSHLLPELQLASILPAKIVGVVTPPKHKRGSVSISWCWVPLPKGSKNRVDFKLGDQRLLREDSRLPHLSRKIVQDRLHLRDCSEPIYPYIHMREDSLGCYPVTKMVYRWLWHDLERIGWVTGNFKDEFSWK</sequence>
<dbReference type="RefSeq" id="WP_283766724.1">
    <property type="nucleotide sequence ID" value="NZ_JAQOSO010000055.1"/>
</dbReference>